<dbReference type="CDD" id="cd06186">
    <property type="entry name" value="NOX_Duox_like_FAD_NADP"/>
    <property type="match status" value="1"/>
</dbReference>
<dbReference type="InterPro" id="IPR013121">
    <property type="entry name" value="Fe_red_NAD-bd_6"/>
</dbReference>
<dbReference type="SFLD" id="SFLDG01168">
    <property type="entry name" value="Ferric_reductase_subgroup_(FRE"/>
    <property type="match status" value="1"/>
</dbReference>
<dbReference type="SUPFAM" id="SSF52343">
    <property type="entry name" value="Ferredoxin reductase-like, C-terminal NADP-linked domain"/>
    <property type="match status" value="1"/>
</dbReference>
<keyword evidence="10" id="KW-0406">Ion transport</keyword>
<evidence type="ECO:0000256" key="11">
    <source>
        <dbReference type="ARBA" id="ARBA00023136"/>
    </source>
</evidence>
<evidence type="ECO:0000256" key="3">
    <source>
        <dbReference type="ARBA" id="ARBA00022448"/>
    </source>
</evidence>
<comment type="subcellular location">
    <subcellularLocation>
        <location evidence="1">Membrane</location>
        <topology evidence="1">Multi-pass membrane protein</topology>
    </subcellularLocation>
</comment>
<dbReference type="GO" id="GO:0000293">
    <property type="term" value="F:ferric-chelate reductase activity"/>
    <property type="evidence" value="ECO:0007669"/>
    <property type="project" value="UniProtKB-ARBA"/>
</dbReference>
<dbReference type="InterPro" id="IPR017927">
    <property type="entry name" value="FAD-bd_FR_type"/>
</dbReference>
<feature type="transmembrane region" description="Helical" evidence="13">
    <location>
        <begin position="286"/>
        <end position="306"/>
    </location>
</feature>
<dbReference type="GO" id="GO:0015677">
    <property type="term" value="P:copper ion import"/>
    <property type="evidence" value="ECO:0007669"/>
    <property type="project" value="TreeGrafter"/>
</dbReference>
<evidence type="ECO:0000256" key="1">
    <source>
        <dbReference type="ARBA" id="ARBA00004141"/>
    </source>
</evidence>
<dbReference type="AlphaFoldDB" id="A0A642UT04"/>
<dbReference type="InterPro" id="IPR013112">
    <property type="entry name" value="FAD-bd_8"/>
</dbReference>
<dbReference type="RefSeq" id="XP_034013378.1">
    <property type="nucleotide sequence ID" value="XM_034154432.1"/>
</dbReference>
<keyword evidence="16" id="KW-1185">Reference proteome</keyword>
<dbReference type="SFLD" id="SFLDS00052">
    <property type="entry name" value="Ferric_Reductase_Domain"/>
    <property type="match status" value="1"/>
</dbReference>
<feature type="domain" description="FAD-binding FR-type" evidence="14">
    <location>
        <begin position="381"/>
        <end position="497"/>
    </location>
</feature>
<dbReference type="InterPro" id="IPR051410">
    <property type="entry name" value="Ferric/Cupric_Reductase"/>
</dbReference>
<gene>
    <name evidence="15" type="ORF">DIURU_001844</name>
</gene>
<dbReference type="EMBL" id="SWFT01000053">
    <property type="protein sequence ID" value="KAA8904768.1"/>
    <property type="molecule type" value="Genomic_DNA"/>
</dbReference>
<feature type="transmembrane region" description="Helical" evidence="13">
    <location>
        <begin position="347"/>
        <end position="369"/>
    </location>
</feature>
<dbReference type="Pfam" id="PF08030">
    <property type="entry name" value="NAD_binding_6"/>
    <property type="match status" value="1"/>
</dbReference>
<feature type="transmembrane region" description="Helical" evidence="13">
    <location>
        <begin position="318"/>
        <end position="340"/>
    </location>
</feature>
<proteinExistence type="inferred from homology"/>
<evidence type="ECO:0000256" key="12">
    <source>
        <dbReference type="ARBA" id="ARBA00023180"/>
    </source>
</evidence>
<evidence type="ECO:0000256" key="4">
    <source>
        <dbReference type="ARBA" id="ARBA00022630"/>
    </source>
</evidence>
<reference evidence="15 16" key="1">
    <citation type="submission" date="2019-07" db="EMBL/GenBank/DDBJ databases">
        <title>Genome assembly of two rare yeast pathogens: Diutina rugosa and Trichomonascus ciferrii.</title>
        <authorList>
            <person name="Mixao V."/>
            <person name="Saus E."/>
            <person name="Hansen A."/>
            <person name="Lass-Flor C."/>
            <person name="Gabaldon T."/>
        </authorList>
    </citation>
    <scope>NUCLEOTIDE SEQUENCE [LARGE SCALE GENOMIC DNA]</scope>
    <source>
        <strain evidence="15 16">CBS 613</strain>
    </source>
</reference>
<feature type="transmembrane region" description="Helical" evidence="13">
    <location>
        <begin position="203"/>
        <end position="224"/>
    </location>
</feature>
<keyword evidence="7" id="KW-0249">Electron transport</keyword>
<evidence type="ECO:0000256" key="9">
    <source>
        <dbReference type="ARBA" id="ARBA00023002"/>
    </source>
</evidence>
<dbReference type="InterPro" id="IPR013130">
    <property type="entry name" value="Fe3_Rdtase_TM_dom"/>
</dbReference>
<keyword evidence="8 13" id="KW-1133">Transmembrane helix</keyword>
<name>A0A642UT04_DIURU</name>
<dbReference type="OMA" id="YNEDAHM"/>
<feature type="transmembrane region" description="Helical" evidence="13">
    <location>
        <begin position="135"/>
        <end position="156"/>
    </location>
</feature>
<feature type="transmembrane region" description="Helical" evidence="13">
    <location>
        <begin position="244"/>
        <end position="265"/>
    </location>
</feature>
<dbReference type="VEuPathDB" id="FungiDB:DIURU_001844"/>
<evidence type="ECO:0000256" key="13">
    <source>
        <dbReference type="SAM" id="Phobius"/>
    </source>
</evidence>
<dbReference type="GO" id="GO:0006879">
    <property type="term" value="P:intracellular iron ion homeostasis"/>
    <property type="evidence" value="ECO:0007669"/>
    <property type="project" value="TreeGrafter"/>
</dbReference>
<dbReference type="Proteomes" id="UP000449547">
    <property type="component" value="Unassembled WGS sequence"/>
</dbReference>
<evidence type="ECO:0000256" key="5">
    <source>
        <dbReference type="ARBA" id="ARBA00022692"/>
    </source>
</evidence>
<evidence type="ECO:0000256" key="8">
    <source>
        <dbReference type="ARBA" id="ARBA00022989"/>
    </source>
</evidence>
<dbReference type="PANTHER" id="PTHR32361:SF9">
    <property type="entry name" value="FERRIC REDUCTASE TRANSMEMBRANE COMPONENT 3-RELATED"/>
    <property type="match status" value="1"/>
</dbReference>
<dbReference type="PROSITE" id="PS51384">
    <property type="entry name" value="FAD_FR"/>
    <property type="match status" value="1"/>
</dbReference>
<dbReference type="Pfam" id="PF01794">
    <property type="entry name" value="Ferric_reduct"/>
    <property type="match status" value="1"/>
</dbReference>
<accession>A0A642UT04</accession>
<sequence length="637" mass="70791">MLVVPGVMAQWGDRYSEASMALFGCFSSMLTTTRFCHDQLDQSAVCVCELKPAYATLVGCVAQFVGTDFGTELAKLCPQNASAEAIESGFRLFIELATDDHNRTDVPVNLTTNATGEYVASFRNYLGNYNTSVRLAVALVGYWGVVFLIHALVLWLRPIIPKYNWGGIRTYLTTPALGRFHKDTAVTINGIDTGLIPSRVQSVVIMGFMALTVYLSVVDISYPLDDKIFAQLPYPRTQALAHMIGDRCGVLATFLIPLLVAFAGRNNLLQWLTGVNYATFVCYHRWISRVVVAQLVVHAIAFTVYFRGRAWTEYRQTYMIGGILGLLAMLVLVVQAFMALRRRWYEAFLAIHITASVVMVGASVVHLWHLGWSSYIWYALGVWVLDRVARVVRIMAFGAKRAQVTLIDDTLKVVIPCAKSVPAGGHVFLHFFTSAKEVWQSHPFTYILDEAEQTMVVFIKVKQGLTAKIANRLVNAIIPTEEITVLVDGPYGEPAPYLEFDRVVFIAGGHGIPGLFNELQTYTTIKSKTPTRLLWVSRSHRWFHRYLGQLPDTVDVELYSTTGSTTDETTPLPSSVKVEKGRPSMAMVVAEEVAATQGSIAFVGCGHPALMDDLRAQVAAIDHSHHVEFFDQLQVWA</sequence>
<evidence type="ECO:0000256" key="6">
    <source>
        <dbReference type="ARBA" id="ARBA00022827"/>
    </source>
</evidence>
<comment type="similarity">
    <text evidence="2">Belongs to the ferric reductase (FRE) family.</text>
</comment>
<dbReference type="GO" id="GO:0006826">
    <property type="term" value="P:iron ion transport"/>
    <property type="evidence" value="ECO:0007669"/>
    <property type="project" value="TreeGrafter"/>
</dbReference>
<protein>
    <recommendedName>
        <fullName evidence="14">FAD-binding FR-type domain-containing protein</fullName>
    </recommendedName>
</protein>
<evidence type="ECO:0000259" key="14">
    <source>
        <dbReference type="PROSITE" id="PS51384"/>
    </source>
</evidence>
<evidence type="ECO:0000256" key="10">
    <source>
        <dbReference type="ARBA" id="ARBA00023065"/>
    </source>
</evidence>
<dbReference type="GO" id="GO:0005886">
    <property type="term" value="C:plasma membrane"/>
    <property type="evidence" value="ECO:0007669"/>
    <property type="project" value="TreeGrafter"/>
</dbReference>
<dbReference type="InterPro" id="IPR039261">
    <property type="entry name" value="FNR_nucleotide-bd"/>
</dbReference>
<dbReference type="GeneID" id="54780497"/>
<keyword evidence="6" id="KW-0274">FAD</keyword>
<dbReference type="OrthoDB" id="4494341at2759"/>
<comment type="caution">
    <text evidence="15">The sequence shown here is derived from an EMBL/GenBank/DDBJ whole genome shotgun (WGS) entry which is preliminary data.</text>
</comment>
<keyword evidence="5 13" id="KW-0812">Transmembrane</keyword>
<evidence type="ECO:0000256" key="7">
    <source>
        <dbReference type="ARBA" id="ARBA00022982"/>
    </source>
</evidence>
<organism evidence="15 16">
    <name type="scientific">Diutina rugosa</name>
    <name type="common">Yeast</name>
    <name type="synonym">Candida rugosa</name>
    <dbReference type="NCBI Taxonomy" id="5481"/>
    <lineage>
        <taxon>Eukaryota</taxon>
        <taxon>Fungi</taxon>
        <taxon>Dikarya</taxon>
        <taxon>Ascomycota</taxon>
        <taxon>Saccharomycotina</taxon>
        <taxon>Pichiomycetes</taxon>
        <taxon>Debaryomycetaceae</taxon>
        <taxon>Diutina</taxon>
    </lineage>
</organism>
<dbReference type="PANTHER" id="PTHR32361">
    <property type="entry name" value="FERRIC/CUPRIC REDUCTASE TRANSMEMBRANE COMPONENT"/>
    <property type="match status" value="1"/>
</dbReference>
<evidence type="ECO:0000256" key="2">
    <source>
        <dbReference type="ARBA" id="ARBA00006278"/>
    </source>
</evidence>
<dbReference type="Pfam" id="PF08022">
    <property type="entry name" value="FAD_binding_8"/>
    <property type="match status" value="1"/>
</dbReference>
<keyword evidence="12" id="KW-0325">Glycoprotein</keyword>
<evidence type="ECO:0000313" key="16">
    <source>
        <dbReference type="Proteomes" id="UP000449547"/>
    </source>
</evidence>
<keyword evidence="4" id="KW-0285">Flavoprotein</keyword>
<keyword evidence="3" id="KW-0813">Transport</keyword>
<keyword evidence="11 13" id="KW-0472">Membrane</keyword>
<keyword evidence="9" id="KW-0560">Oxidoreductase</keyword>
<dbReference type="Gene3D" id="3.40.50.80">
    <property type="entry name" value="Nucleotide-binding domain of ferredoxin-NADP reductase (FNR) module"/>
    <property type="match status" value="1"/>
</dbReference>
<evidence type="ECO:0000313" key="15">
    <source>
        <dbReference type="EMBL" id="KAA8904768.1"/>
    </source>
</evidence>